<evidence type="ECO:0000256" key="3">
    <source>
        <dbReference type="PIRNR" id="PIRNR006221"/>
    </source>
</evidence>
<dbReference type="OrthoDB" id="5772781at2759"/>
<gene>
    <name evidence="4" type="ORF">PILCRDRAFT_2827</name>
</gene>
<comment type="similarity">
    <text evidence="3">Belongs to the fructosamine kinase family.</text>
</comment>
<dbReference type="Gene3D" id="3.90.1200.10">
    <property type="match status" value="1"/>
</dbReference>
<dbReference type="GO" id="GO:0016301">
    <property type="term" value="F:kinase activity"/>
    <property type="evidence" value="ECO:0007669"/>
    <property type="project" value="UniProtKB-UniRule"/>
</dbReference>
<name>A0A0C3GA81_PILCF</name>
<evidence type="ECO:0000256" key="1">
    <source>
        <dbReference type="ARBA" id="ARBA00011961"/>
    </source>
</evidence>
<evidence type="ECO:0000313" key="4">
    <source>
        <dbReference type="EMBL" id="KIM88619.1"/>
    </source>
</evidence>
<dbReference type="PIRSF" id="PIRSF006221">
    <property type="entry name" value="Ketosamine-3-kinase"/>
    <property type="match status" value="1"/>
</dbReference>
<accession>A0A0C3GA81</accession>
<dbReference type="PANTHER" id="PTHR12149:SF8">
    <property type="entry name" value="PROTEIN-RIBULOSAMINE 3-KINASE"/>
    <property type="match status" value="1"/>
</dbReference>
<comment type="catalytic activity">
    <reaction evidence="2">
        <text>N(6)-D-ribulosyl-L-lysyl-[protein] + ATP = N(6)-(3-O-phospho-D-ribulosyl)-L-lysyl-[protein] + ADP + H(+)</text>
        <dbReference type="Rhea" id="RHEA:48432"/>
        <dbReference type="Rhea" id="RHEA-COMP:12103"/>
        <dbReference type="Rhea" id="RHEA-COMP:12104"/>
        <dbReference type="ChEBI" id="CHEBI:15378"/>
        <dbReference type="ChEBI" id="CHEBI:30616"/>
        <dbReference type="ChEBI" id="CHEBI:90418"/>
        <dbReference type="ChEBI" id="CHEBI:90420"/>
        <dbReference type="ChEBI" id="CHEBI:456216"/>
        <dbReference type="EC" id="2.7.1.172"/>
    </reaction>
    <physiologicalReaction direction="left-to-right" evidence="2">
        <dbReference type="Rhea" id="RHEA:48433"/>
    </physiologicalReaction>
</comment>
<protein>
    <recommendedName>
        <fullName evidence="1">protein-ribulosamine 3-kinase</fullName>
        <ecNumber evidence="1">2.7.1.172</ecNumber>
    </recommendedName>
</protein>
<dbReference type="HOGENOM" id="CLU_036517_0_3_1"/>
<evidence type="ECO:0000313" key="5">
    <source>
        <dbReference type="Proteomes" id="UP000054166"/>
    </source>
</evidence>
<keyword evidence="5" id="KW-1185">Reference proteome</keyword>
<dbReference type="InParanoid" id="A0A0C3GA81"/>
<keyword evidence="3" id="KW-0808">Transferase</keyword>
<sequence length="303" mass="33534">MGRSDVPQILLTHLEKLEPNATFTGSLPIIQSSAGVRYFAKIGSSSEKDQYIGEAESLRAMNEAAPGLSPRVLASGFVNGSGNEPHTGQPYFLSEYKDLRSLTSKAADVLAKRLATDLHRYKSDKGFGFDVPTYCGATRQENGWYERWDECYSELIGNLLEKLKQKGSFGDLCSKGEEVRRKAIPYLLGSLNIEPVLLHGDLWSGNAGTHESTGQPVIFDPSSMFGHNEADLAIARIFGGFPASFFATYHEHFPKAEPVDQYESRVDLYELYHYLNHTVIFGGTYAGSAMQKIDRLLKDCSAK</sequence>
<reference evidence="5" key="2">
    <citation type="submission" date="2015-01" db="EMBL/GenBank/DDBJ databases">
        <title>Evolutionary Origins and Diversification of the Mycorrhizal Mutualists.</title>
        <authorList>
            <consortium name="DOE Joint Genome Institute"/>
            <consortium name="Mycorrhizal Genomics Consortium"/>
            <person name="Kohler A."/>
            <person name="Kuo A."/>
            <person name="Nagy L.G."/>
            <person name="Floudas D."/>
            <person name="Copeland A."/>
            <person name="Barry K.W."/>
            <person name="Cichocki N."/>
            <person name="Veneault-Fourrey C."/>
            <person name="LaButti K."/>
            <person name="Lindquist E.A."/>
            <person name="Lipzen A."/>
            <person name="Lundell T."/>
            <person name="Morin E."/>
            <person name="Murat C."/>
            <person name="Riley R."/>
            <person name="Ohm R."/>
            <person name="Sun H."/>
            <person name="Tunlid A."/>
            <person name="Henrissat B."/>
            <person name="Grigoriev I.V."/>
            <person name="Hibbett D.S."/>
            <person name="Martin F."/>
        </authorList>
    </citation>
    <scope>NUCLEOTIDE SEQUENCE [LARGE SCALE GENOMIC DNA]</scope>
    <source>
        <strain evidence="5">F 1598</strain>
    </source>
</reference>
<dbReference type="SUPFAM" id="SSF56112">
    <property type="entry name" value="Protein kinase-like (PK-like)"/>
    <property type="match status" value="1"/>
</dbReference>
<dbReference type="PANTHER" id="PTHR12149">
    <property type="entry name" value="FRUCTOSAMINE 3 KINASE-RELATED PROTEIN"/>
    <property type="match status" value="1"/>
</dbReference>
<dbReference type="Pfam" id="PF03881">
    <property type="entry name" value="Fructosamin_kin"/>
    <property type="match status" value="1"/>
</dbReference>
<proteinExistence type="inferred from homology"/>
<organism evidence="4 5">
    <name type="scientific">Piloderma croceum (strain F 1598)</name>
    <dbReference type="NCBI Taxonomy" id="765440"/>
    <lineage>
        <taxon>Eukaryota</taxon>
        <taxon>Fungi</taxon>
        <taxon>Dikarya</taxon>
        <taxon>Basidiomycota</taxon>
        <taxon>Agaricomycotina</taxon>
        <taxon>Agaricomycetes</taxon>
        <taxon>Agaricomycetidae</taxon>
        <taxon>Atheliales</taxon>
        <taxon>Atheliaceae</taxon>
        <taxon>Piloderma</taxon>
    </lineage>
</organism>
<dbReference type="AlphaFoldDB" id="A0A0C3GA81"/>
<keyword evidence="3" id="KW-0418">Kinase</keyword>
<dbReference type="Proteomes" id="UP000054166">
    <property type="component" value="Unassembled WGS sequence"/>
</dbReference>
<dbReference type="GO" id="GO:0102193">
    <property type="term" value="F:protein-ribulosamine 3-kinase activity"/>
    <property type="evidence" value="ECO:0007669"/>
    <property type="project" value="UniProtKB-EC"/>
</dbReference>
<dbReference type="EC" id="2.7.1.172" evidence="1"/>
<dbReference type="STRING" id="765440.A0A0C3GA81"/>
<evidence type="ECO:0000256" key="2">
    <source>
        <dbReference type="ARBA" id="ARBA00048655"/>
    </source>
</evidence>
<dbReference type="EMBL" id="KN832976">
    <property type="protein sequence ID" value="KIM88619.1"/>
    <property type="molecule type" value="Genomic_DNA"/>
</dbReference>
<reference evidence="4 5" key="1">
    <citation type="submission" date="2014-04" db="EMBL/GenBank/DDBJ databases">
        <authorList>
            <consortium name="DOE Joint Genome Institute"/>
            <person name="Kuo A."/>
            <person name="Tarkka M."/>
            <person name="Buscot F."/>
            <person name="Kohler A."/>
            <person name="Nagy L.G."/>
            <person name="Floudas D."/>
            <person name="Copeland A."/>
            <person name="Barry K.W."/>
            <person name="Cichocki N."/>
            <person name="Veneault-Fourrey C."/>
            <person name="LaButti K."/>
            <person name="Lindquist E.A."/>
            <person name="Lipzen A."/>
            <person name="Lundell T."/>
            <person name="Morin E."/>
            <person name="Murat C."/>
            <person name="Sun H."/>
            <person name="Tunlid A."/>
            <person name="Henrissat B."/>
            <person name="Grigoriev I.V."/>
            <person name="Hibbett D.S."/>
            <person name="Martin F."/>
            <person name="Nordberg H.P."/>
            <person name="Cantor M.N."/>
            <person name="Hua S.X."/>
        </authorList>
    </citation>
    <scope>NUCLEOTIDE SEQUENCE [LARGE SCALE GENOMIC DNA]</scope>
    <source>
        <strain evidence="4 5">F 1598</strain>
    </source>
</reference>
<dbReference type="InterPro" id="IPR016477">
    <property type="entry name" value="Fructo-/Ketosamine-3-kinase"/>
</dbReference>
<dbReference type="InterPro" id="IPR011009">
    <property type="entry name" value="Kinase-like_dom_sf"/>
</dbReference>